<dbReference type="Gene3D" id="3.50.50.60">
    <property type="entry name" value="FAD/NAD(P)-binding domain"/>
    <property type="match status" value="2"/>
</dbReference>
<dbReference type="SUPFAM" id="SSF51905">
    <property type="entry name" value="FAD/NAD(P)-binding domain"/>
    <property type="match status" value="3"/>
</dbReference>
<evidence type="ECO:0000256" key="5">
    <source>
        <dbReference type="SAM" id="MobiDB-lite"/>
    </source>
</evidence>
<evidence type="ECO:0000313" key="6">
    <source>
        <dbReference type="EMBL" id="KAH7043901.1"/>
    </source>
</evidence>
<dbReference type="PANTHER" id="PTHR42877">
    <property type="entry name" value="L-ORNITHINE N(5)-MONOOXYGENASE-RELATED"/>
    <property type="match status" value="1"/>
</dbReference>
<keyword evidence="3" id="KW-0274">FAD</keyword>
<dbReference type="PANTHER" id="PTHR42877:SF7">
    <property type="entry name" value="FLAVIN-BINDING MONOOXYGENASE-RELATED"/>
    <property type="match status" value="1"/>
</dbReference>
<dbReference type="InterPro" id="IPR020946">
    <property type="entry name" value="Flavin_mOase-like"/>
</dbReference>
<dbReference type="InterPro" id="IPR036188">
    <property type="entry name" value="FAD/NAD-bd_sf"/>
</dbReference>
<dbReference type="Pfam" id="PF00743">
    <property type="entry name" value="FMO-like"/>
    <property type="match status" value="1"/>
</dbReference>
<keyword evidence="7" id="KW-1185">Reference proteome</keyword>
<proteinExistence type="inferred from homology"/>
<dbReference type="Proteomes" id="UP000774617">
    <property type="component" value="Unassembled WGS sequence"/>
</dbReference>
<evidence type="ECO:0000256" key="4">
    <source>
        <dbReference type="ARBA" id="ARBA00023002"/>
    </source>
</evidence>
<reference evidence="6 7" key="1">
    <citation type="journal article" date="2021" name="Nat. Commun.">
        <title>Genetic determinants of endophytism in the Arabidopsis root mycobiome.</title>
        <authorList>
            <person name="Mesny F."/>
            <person name="Miyauchi S."/>
            <person name="Thiergart T."/>
            <person name="Pickel B."/>
            <person name="Atanasova L."/>
            <person name="Karlsson M."/>
            <person name="Huettel B."/>
            <person name="Barry K.W."/>
            <person name="Haridas S."/>
            <person name="Chen C."/>
            <person name="Bauer D."/>
            <person name="Andreopoulos W."/>
            <person name="Pangilinan J."/>
            <person name="LaButti K."/>
            <person name="Riley R."/>
            <person name="Lipzen A."/>
            <person name="Clum A."/>
            <person name="Drula E."/>
            <person name="Henrissat B."/>
            <person name="Kohler A."/>
            <person name="Grigoriev I.V."/>
            <person name="Martin F.M."/>
            <person name="Hacquard S."/>
        </authorList>
    </citation>
    <scope>NUCLEOTIDE SEQUENCE [LARGE SCALE GENOMIC DNA]</scope>
    <source>
        <strain evidence="6 7">MPI-SDFR-AT-0080</strain>
    </source>
</reference>
<comment type="caution">
    <text evidence="6">The sequence shown here is derived from an EMBL/GenBank/DDBJ whole genome shotgun (WGS) entry which is preliminary data.</text>
</comment>
<comment type="similarity">
    <text evidence="1">Belongs to the FAD-binding monooxygenase family.</text>
</comment>
<keyword evidence="2" id="KW-0285">Flavoprotein</keyword>
<organism evidence="6 7">
    <name type="scientific">Macrophomina phaseolina</name>
    <dbReference type="NCBI Taxonomy" id="35725"/>
    <lineage>
        <taxon>Eukaryota</taxon>
        <taxon>Fungi</taxon>
        <taxon>Dikarya</taxon>
        <taxon>Ascomycota</taxon>
        <taxon>Pezizomycotina</taxon>
        <taxon>Dothideomycetes</taxon>
        <taxon>Dothideomycetes incertae sedis</taxon>
        <taxon>Botryosphaeriales</taxon>
        <taxon>Botryosphaeriaceae</taxon>
        <taxon>Macrophomina</taxon>
    </lineage>
</organism>
<accession>A0ABQ8G3P5</accession>
<evidence type="ECO:0000256" key="1">
    <source>
        <dbReference type="ARBA" id="ARBA00010139"/>
    </source>
</evidence>
<dbReference type="InterPro" id="IPR051209">
    <property type="entry name" value="FAD-bind_Monooxygenase_sf"/>
</dbReference>
<feature type="compositionally biased region" description="Polar residues" evidence="5">
    <location>
        <begin position="1"/>
        <end position="12"/>
    </location>
</feature>
<evidence type="ECO:0000313" key="7">
    <source>
        <dbReference type="Proteomes" id="UP000774617"/>
    </source>
</evidence>
<evidence type="ECO:0008006" key="8">
    <source>
        <dbReference type="Google" id="ProtNLM"/>
    </source>
</evidence>
<keyword evidence="4" id="KW-0560">Oxidoreductase</keyword>
<sequence>MAVESDITSGLPTNGIGDAEEDDYTGPPPPEADEHGYRILEQPMGTKRPVKVILMGAGASSLNFFKKAEEELEKVEMVCYEKNSDIGGTWLVNRYPGCACDIPSVNYQFTWKTKLWSHYYSYSPEIWRYLKDIERENDFINKYIKLRHQIERAEWDDDAGLWRLKVRNLVTDLVFDDSAEFFINAGGVLNKWKWPDIPGLHDFEGKLMHSANYEEGYDLKGKKVAVIGAGSSGVQIVAAIVPKVEKLYHWVRSPIWVTSAFGHGWAGPDGANFAYSEEQLRYLEEHPDKYLEYRKQIENELNKRFKFIIKGSPESKVARDFARDQMSRKLSTRPDLVSSIIPKNFNPGCRRPTPAPGYLEALSAPNTTVYTDQLQKITPTGFVDHTGAHHAVDVIICATGFDTTWLPPFPFIAYNRSLHDLWMRPTTTTSCNAGGDATTTTTTTTTTAATLFITSYLSIAIPTFPNHFSFCGPYGPLGHGSFMPLVETWTRYMFAAITKLQTEHIKSLAPRMDASRDFRQHADLFLQRTAWTQGCSSWFKQGKKEGQVAVYPGSRLHFLELLKAPRWEDYEIHYWSGNRFAWLGNGFEVREEDGRDVTYYLGLLGEKDRQPEYGEELVERMAGWRLGEGSVVTGSQMC</sequence>
<name>A0ABQ8G3P5_9PEZI</name>
<evidence type="ECO:0000256" key="3">
    <source>
        <dbReference type="ARBA" id="ARBA00022827"/>
    </source>
</evidence>
<dbReference type="EMBL" id="JAGTJR010000021">
    <property type="protein sequence ID" value="KAH7043901.1"/>
    <property type="molecule type" value="Genomic_DNA"/>
</dbReference>
<evidence type="ECO:0000256" key="2">
    <source>
        <dbReference type="ARBA" id="ARBA00022630"/>
    </source>
</evidence>
<protein>
    <recommendedName>
        <fullName evidence="8">Flavin-containing monooxygenase-like protein</fullName>
    </recommendedName>
</protein>
<feature type="region of interest" description="Disordered" evidence="5">
    <location>
        <begin position="1"/>
        <end position="35"/>
    </location>
</feature>
<gene>
    <name evidence="6" type="ORF">B0J12DRAFT_185552</name>
</gene>